<proteinExistence type="predicted"/>
<reference evidence="3" key="1">
    <citation type="submission" date="2022-11" db="UniProtKB">
        <authorList>
            <consortium name="WormBaseParasite"/>
        </authorList>
    </citation>
    <scope>IDENTIFICATION</scope>
</reference>
<sequence length="449" mass="52594">MEEHHREYMNNRHESVVFKEFLNYSSAILWATEWQRMLENGEYDKVYEELNKHFNQELSFAKMPKHCLYLYDQYFIPGEILSVGSREGVYIGDGYVIYVSNGEDIHQRKVKERKLEDFVGNEADAIYVKVFRIQKCSQYEIILAAKHYAEYNMCGALESLCALGYENLDNSVIPRNKLNKSTLTQLYRACHAQTMTLLGYKSHKHHLNYLMQTMKEKLCFAAAFMGFFAGIMCKISAVNIEDQKYIEFPMFCNISEIPPSFKEKIKAIVYIFDDFKYLSLLETEKKMLEKNFMNNGIFCSMISTDFIIINELSSKLKLLQNEIAIVVFVDKIKLKIIEVFRDGNNMLRESNVREENVTELDYNSMDSIILGYIANPKYIIAIKPEYYDGSRALWKIVKRKMKDIRGFEVYKRDWSTNISTVSTLQEISGQFENISEEYLAKKEIATFLV</sequence>
<evidence type="ECO:0000256" key="1">
    <source>
        <dbReference type="SAM" id="Phobius"/>
    </source>
</evidence>
<accession>A0A914QAH2</accession>
<dbReference type="WBParaSite" id="PDA_v2.g28524.t1">
    <property type="protein sequence ID" value="PDA_v2.g28524.t1"/>
    <property type="gene ID" value="PDA_v2.g28524"/>
</dbReference>
<evidence type="ECO:0000313" key="3">
    <source>
        <dbReference type="WBParaSite" id="PDA_v2.g28524.t1"/>
    </source>
</evidence>
<dbReference type="Proteomes" id="UP000887578">
    <property type="component" value="Unplaced"/>
</dbReference>
<evidence type="ECO:0000313" key="2">
    <source>
        <dbReference type="Proteomes" id="UP000887578"/>
    </source>
</evidence>
<dbReference type="AlphaFoldDB" id="A0A914QAH2"/>
<keyword evidence="1" id="KW-1133">Transmembrane helix</keyword>
<keyword evidence="1" id="KW-0472">Membrane</keyword>
<keyword evidence="2" id="KW-1185">Reference proteome</keyword>
<feature type="transmembrane region" description="Helical" evidence="1">
    <location>
        <begin position="218"/>
        <end position="237"/>
    </location>
</feature>
<organism evidence="2 3">
    <name type="scientific">Panagrolaimus davidi</name>
    <dbReference type="NCBI Taxonomy" id="227884"/>
    <lineage>
        <taxon>Eukaryota</taxon>
        <taxon>Metazoa</taxon>
        <taxon>Ecdysozoa</taxon>
        <taxon>Nematoda</taxon>
        <taxon>Chromadorea</taxon>
        <taxon>Rhabditida</taxon>
        <taxon>Tylenchina</taxon>
        <taxon>Panagrolaimomorpha</taxon>
        <taxon>Panagrolaimoidea</taxon>
        <taxon>Panagrolaimidae</taxon>
        <taxon>Panagrolaimus</taxon>
    </lineage>
</organism>
<name>A0A914QAH2_9BILA</name>
<keyword evidence="1" id="KW-0812">Transmembrane</keyword>
<protein>
    <submittedName>
        <fullName evidence="3">Uncharacterized protein</fullName>
    </submittedName>
</protein>